<feature type="region of interest" description="Disordered" evidence="1">
    <location>
        <begin position="140"/>
        <end position="187"/>
    </location>
</feature>
<dbReference type="EMBL" id="JAKRVY010000006">
    <property type="protein sequence ID" value="MCL9814299.1"/>
    <property type="molecule type" value="Genomic_DNA"/>
</dbReference>
<dbReference type="AlphaFoldDB" id="A0AAE3FS36"/>
<dbReference type="RefSeq" id="WP_250597237.1">
    <property type="nucleotide sequence ID" value="NZ_JAKRVY010000006.1"/>
</dbReference>
<sequence length="187" mass="20095">MAGTSTAAGPGTYAYVEVTSSPEPIEGEETQRFVRPVPATITEDQNVLAPDRPFPPYSGGELTLPAGRTYGNHRGFGWKHIDETTTLSQSAIGHAIENPTDARLEAGELGYDIGEHPADDGEILLRVLDGIVISAQETTTKEQLATEVSQQQVEDRLDGDPDQRKPSDPTGSEKSSSTTNLKKKCSE</sequence>
<evidence type="ECO:0000256" key="1">
    <source>
        <dbReference type="SAM" id="MobiDB-lite"/>
    </source>
</evidence>
<reference evidence="2 3" key="1">
    <citation type="journal article" date="2022" name="Syst. Appl. Microbiol.">
        <title>Natronocalculus amylovorans gen. nov., sp. nov., and Natranaeroarchaeum aerophilus sp. nov., dominant culturable amylolytic natronoarchaea from hypersaline soda lakes in southwestern Siberia.</title>
        <authorList>
            <person name="Sorokin D.Y."/>
            <person name="Elcheninov A.G."/>
            <person name="Khizhniak T.V."/>
            <person name="Koenen M."/>
            <person name="Bale N.J."/>
            <person name="Damste J.S.S."/>
            <person name="Kublanov I.V."/>
        </authorList>
    </citation>
    <scope>NUCLEOTIDE SEQUENCE [LARGE SCALE GENOMIC DNA]</scope>
    <source>
        <strain evidence="2 3">AArc-St1-1</strain>
    </source>
</reference>
<feature type="compositionally biased region" description="Polar residues" evidence="1">
    <location>
        <begin position="169"/>
        <end position="180"/>
    </location>
</feature>
<accession>A0AAE3FS36</accession>
<feature type="compositionally biased region" description="Basic and acidic residues" evidence="1">
    <location>
        <begin position="153"/>
        <end position="167"/>
    </location>
</feature>
<name>A0AAE3FS36_9EURY</name>
<comment type="caution">
    <text evidence="2">The sequence shown here is derived from an EMBL/GenBank/DDBJ whole genome shotgun (WGS) entry which is preliminary data.</text>
</comment>
<keyword evidence="3" id="KW-1185">Reference proteome</keyword>
<feature type="compositionally biased region" description="Polar residues" evidence="1">
    <location>
        <begin position="140"/>
        <end position="152"/>
    </location>
</feature>
<dbReference type="Proteomes" id="UP001202674">
    <property type="component" value="Unassembled WGS sequence"/>
</dbReference>
<gene>
    <name evidence="2" type="ORF">AArcSt11_11610</name>
</gene>
<evidence type="ECO:0000313" key="2">
    <source>
        <dbReference type="EMBL" id="MCL9814299.1"/>
    </source>
</evidence>
<evidence type="ECO:0000313" key="3">
    <source>
        <dbReference type="Proteomes" id="UP001202674"/>
    </source>
</evidence>
<organism evidence="2 3">
    <name type="scientific">Natranaeroarchaeum aerophilus</name>
    <dbReference type="NCBI Taxonomy" id="2917711"/>
    <lineage>
        <taxon>Archaea</taxon>
        <taxon>Methanobacteriati</taxon>
        <taxon>Methanobacteriota</taxon>
        <taxon>Stenosarchaea group</taxon>
        <taxon>Halobacteria</taxon>
        <taxon>Halobacteriales</taxon>
        <taxon>Natronoarchaeaceae</taxon>
        <taxon>Natranaeroarchaeum</taxon>
    </lineage>
</organism>
<protein>
    <submittedName>
        <fullName evidence="2">Uncharacterized protein</fullName>
    </submittedName>
</protein>
<proteinExistence type="predicted"/>